<dbReference type="RefSeq" id="WP_338228063.1">
    <property type="nucleotide sequence ID" value="NZ_BTPE01000004.1"/>
</dbReference>
<dbReference type="PANTHER" id="PTHR38471">
    <property type="entry name" value="FOUR HELIX BUNDLE PROTEIN"/>
    <property type="match status" value="1"/>
</dbReference>
<evidence type="ECO:0000313" key="2">
    <source>
        <dbReference type="Proteomes" id="UP001307705"/>
    </source>
</evidence>
<comment type="caution">
    <text evidence="1">The sequence shown here is derived from an EMBL/GenBank/DDBJ whole genome shotgun (WGS) entry which is preliminary data.</text>
</comment>
<gene>
    <name evidence="1" type="ORF">Ataiwa_15680</name>
</gene>
<reference evidence="1 2" key="1">
    <citation type="submission" date="2023-08" db="EMBL/GenBank/DDBJ databases">
        <title>Draft genome sequence of Algoriphagus taiwanensis.</title>
        <authorList>
            <person name="Takatani N."/>
            <person name="Hosokawa M."/>
            <person name="Sawabe T."/>
        </authorList>
    </citation>
    <scope>NUCLEOTIDE SEQUENCE [LARGE SCALE GENOMIC DNA]</scope>
    <source>
        <strain evidence="1 2">JCM 19755</strain>
    </source>
</reference>
<dbReference type="PANTHER" id="PTHR38471:SF2">
    <property type="entry name" value="FOUR HELIX BUNDLE PROTEIN"/>
    <property type="match status" value="1"/>
</dbReference>
<organism evidence="1 2">
    <name type="scientific">Algoriphagus taiwanensis</name>
    <dbReference type="NCBI Taxonomy" id="1445656"/>
    <lineage>
        <taxon>Bacteria</taxon>
        <taxon>Pseudomonadati</taxon>
        <taxon>Bacteroidota</taxon>
        <taxon>Cytophagia</taxon>
        <taxon>Cytophagales</taxon>
        <taxon>Cyclobacteriaceae</taxon>
        <taxon>Algoriphagus</taxon>
    </lineage>
</organism>
<keyword evidence="2" id="KW-1185">Reference proteome</keyword>
<dbReference type="Proteomes" id="UP001307705">
    <property type="component" value="Unassembled WGS sequence"/>
</dbReference>
<protein>
    <submittedName>
        <fullName evidence="1">Four helix bundle protein</fullName>
    </submittedName>
</protein>
<dbReference type="SUPFAM" id="SSF158446">
    <property type="entry name" value="IVS-encoded protein-like"/>
    <property type="match status" value="1"/>
</dbReference>
<sequence length="131" mass="15321">MAKYERFEDLPVWQHAIEIGVRIYELVDSEKVLKDYRAKDQLVGAAISISNNIAEGFEYNRNKQFIRYLKIAKGSAGELRSQLFLMMRAGKIEKEVYEFNYNDLVLFSSEVKGLIKYLRDFEKNRKRQGGA</sequence>
<dbReference type="Pfam" id="PF05635">
    <property type="entry name" value="23S_rRNA_IVP"/>
    <property type="match status" value="1"/>
</dbReference>
<dbReference type="InterPro" id="IPR012657">
    <property type="entry name" value="23S_rRNA-intervening_sequence"/>
</dbReference>
<dbReference type="NCBIfam" id="TIGR02436">
    <property type="entry name" value="four helix bundle protein"/>
    <property type="match status" value="1"/>
</dbReference>
<dbReference type="Gene3D" id="1.20.1440.60">
    <property type="entry name" value="23S rRNA-intervening sequence"/>
    <property type="match status" value="1"/>
</dbReference>
<dbReference type="EMBL" id="BTPE01000004">
    <property type="protein sequence ID" value="GMQ33296.1"/>
    <property type="molecule type" value="Genomic_DNA"/>
</dbReference>
<dbReference type="InterPro" id="IPR036583">
    <property type="entry name" value="23S_rRNA_IVS_sf"/>
</dbReference>
<name>A0ABQ6PZB7_9BACT</name>
<accession>A0ABQ6PZB7</accession>
<proteinExistence type="predicted"/>
<evidence type="ECO:0000313" key="1">
    <source>
        <dbReference type="EMBL" id="GMQ33296.1"/>
    </source>
</evidence>